<gene>
    <name evidence="5" type="ORF">B0A48_00821</name>
</gene>
<name>A0A1V8TRC7_9PEZI</name>
<evidence type="ECO:0000256" key="1">
    <source>
        <dbReference type="ARBA" id="ARBA00010088"/>
    </source>
</evidence>
<dbReference type="InParanoid" id="A0A1V8TRC7"/>
<evidence type="ECO:0000313" key="6">
    <source>
        <dbReference type="Proteomes" id="UP000192596"/>
    </source>
</evidence>
<comment type="similarity">
    <text evidence="1">Belongs to the peptidase S33 family.</text>
</comment>
<dbReference type="PANTHER" id="PTHR21661:SF71">
    <property type="entry name" value="EPOXIDE HYDROLASE N-TERMINAL DOMAIN-CONTAINING PROTEIN"/>
    <property type="match status" value="1"/>
</dbReference>
<accession>A0A1V8TRC7</accession>
<evidence type="ECO:0000256" key="2">
    <source>
        <dbReference type="ARBA" id="ARBA00022801"/>
    </source>
</evidence>
<dbReference type="Proteomes" id="UP000192596">
    <property type="component" value="Unassembled WGS sequence"/>
</dbReference>
<dbReference type="GO" id="GO:0004301">
    <property type="term" value="F:epoxide hydrolase activity"/>
    <property type="evidence" value="ECO:0007669"/>
    <property type="project" value="TreeGrafter"/>
</dbReference>
<dbReference type="InterPro" id="IPR016292">
    <property type="entry name" value="Epoxide_hydrolase"/>
</dbReference>
<evidence type="ECO:0000256" key="3">
    <source>
        <dbReference type="SAM" id="MobiDB-lite"/>
    </source>
</evidence>
<organism evidence="5 6">
    <name type="scientific">Cryoendolithus antarcticus</name>
    <dbReference type="NCBI Taxonomy" id="1507870"/>
    <lineage>
        <taxon>Eukaryota</taxon>
        <taxon>Fungi</taxon>
        <taxon>Dikarya</taxon>
        <taxon>Ascomycota</taxon>
        <taxon>Pezizomycotina</taxon>
        <taxon>Dothideomycetes</taxon>
        <taxon>Dothideomycetidae</taxon>
        <taxon>Cladosporiales</taxon>
        <taxon>Cladosporiaceae</taxon>
        <taxon>Cryoendolithus</taxon>
    </lineage>
</organism>
<dbReference type="PANTHER" id="PTHR21661">
    <property type="entry name" value="EPOXIDE HYDROLASE 1-RELATED"/>
    <property type="match status" value="1"/>
</dbReference>
<dbReference type="Gene3D" id="3.40.50.1820">
    <property type="entry name" value="alpha/beta hydrolase"/>
    <property type="match status" value="1"/>
</dbReference>
<keyword evidence="2" id="KW-0378">Hydrolase</keyword>
<dbReference type="EMBL" id="NAJO01000002">
    <property type="protein sequence ID" value="OQO13946.1"/>
    <property type="molecule type" value="Genomic_DNA"/>
</dbReference>
<feature type="compositionally biased region" description="Polar residues" evidence="3">
    <location>
        <begin position="313"/>
        <end position="323"/>
    </location>
</feature>
<proteinExistence type="inferred from homology"/>
<dbReference type="InterPro" id="IPR010497">
    <property type="entry name" value="Epoxide_hydro_N"/>
</dbReference>
<protein>
    <recommendedName>
        <fullName evidence="4">Epoxide hydrolase N-terminal domain-containing protein</fullName>
    </recommendedName>
</protein>
<dbReference type="GO" id="GO:0097176">
    <property type="term" value="P:epoxide metabolic process"/>
    <property type="evidence" value="ECO:0007669"/>
    <property type="project" value="TreeGrafter"/>
</dbReference>
<feature type="region of interest" description="Disordered" evidence="3">
    <location>
        <begin position="290"/>
        <end position="323"/>
    </location>
</feature>
<dbReference type="STRING" id="1507870.A0A1V8TRC7"/>
<dbReference type="Pfam" id="PF06441">
    <property type="entry name" value="EHN"/>
    <property type="match status" value="1"/>
</dbReference>
<sequence>MAASPQPAVDALTAITPYRIHVSQKYLDLTRQKLELVRLPREARSTYGASPIATAVSKTQLEPLIDHWLESDYDWRSQETQLNDHLPQFRTRVCGARLHFVHKTSISPAAIPLLFIHGWPDGFTTVSAVIDGLCEPYMASEDEQSQPPAFHVVAPTIPGFGFSEAVKEEANNLWSTAETFDALMKRLGYMHYMVYGSDWGFKIARAIALQHPESCMAVHTTNPEMPWPSPELNMFLGSGMLSPMQSIPVTPHLVTAQVPTDQQQTMAFALCDSPSGLLAYLMDMIKPPTSTSAPTSSVPTPSPHLSPYAQHSPVPSSGSQSRDPWSPTNLINWTMLHWLPGPEISLRWVANSTSMEPALWTAHSQVPLGITHYSVPGSQRRAHDPVIWAEAYHRVAMIRRRVGGVRFAAWERPEDVVADIRELAGLVYGVGVGDGGMIVASI</sequence>
<evidence type="ECO:0000259" key="4">
    <source>
        <dbReference type="Pfam" id="PF06441"/>
    </source>
</evidence>
<feature type="domain" description="Epoxide hydrolase N-terminal" evidence="4">
    <location>
        <begin position="15"/>
        <end position="124"/>
    </location>
</feature>
<evidence type="ECO:0000313" key="5">
    <source>
        <dbReference type="EMBL" id="OQO13946.1"/>
    </source>
</evidence>
<comment type="caution">
    <text evidence="5">The sequence shown here is derived from an EMBL/GenBank/DDBJ whole genome shotgun (WGS) entry which is preliminary data.</text>
</comment>
<keyword evidence="6" id="KW-1185">Reference proteome</keyword>
<dbReference type="PIRSF" id="PIRSF001112">
    <property type="entry name" value="Epoxide_hydrolase"/>
    <property type="match status" value="1"/>
</dbReference>
<dbReference type="SUPFAM" id="SSF53474">
    <property type="entry name" value="alpha/beta-Hydrolases"/>
    <property type="match status" value="1"/>
</dbReference>
<reference evidence="6" key="1">
    <citation type="submission" date="2017-03" db="EMBL/GenBank/DDBJ databases">
        <title>Genomes of endolithic fungi from Antarctica.</title>
        <authorList>
            <person name="Coleine C."/>
            <person name="Masonjones S."/>
            <person name="Stajich J.E."/>
        </authorList>
    </citation>
    <scope>NUCLEOTIDE SEQUENCE [LARGE SCALE GENOMIC DNA]</scope>
    <source>
        <strain evidence="6">CCFEE 5527</strain>
    </source>
</reference>
<dbReference type="InterPro" id="IPR029058">
    <property type="entry name" value="AB_hydrolase_fold"/>
</dbReference>
<feature type="compositionally biased region" description="Low complexity" evidence="3">
    <location>
        <begin position="290"/>
        <end position="307"/>
    </location>
</feature>
<dbReference type="OrthoDB" id="7130006at2759"/>
<dbReference type="AlphaFoldDB" id="A0A1V8TRC7"/>